<keyword evidence="2" id="KW-1185">Reference proteome</keyword>
<dbReference type="InterPro" id="IPR053716">
    <property type="entry name" value="Flag_assembly_chemotaxis_eff"/>
</dbReference>
<dbReference type="Gene3D" id="1.10.287.1700">
    <property type="match status" value="1"/>
</dbReference>
<evidence type="ECO:0000313" key="1">
    <source>
        <dbReference type="EMBL" id="MFD1787453.1"/>
    </source>
</evidence>
<protein>
    <recommendedName>
        <fullName evidence="3">Flagellar FliJ protein</fullName>
    </recommendedName>
</protein>
<dbReference type="RefSeq" id="WP_380939829.1">
    <property type="nucleotide sequence ID" value="NZ_JBHUFC010000003.1"/>
</dbReference>
<dbReference type="EMBL" id="JBHUFC010000003">
    <property type="protein sequence ID" value="MFD1787453.1"/>
    <property type="molecule type" value="Genomic_DNA"/>
</dbReference>
<evidence type="ECO:0000313" key="2">
    <source>
        <dbReference type="Proteomes" id="UP001597283"/>
    </source>
</evidence>
<evidence type="ECO:0008006" key="3">
    <source>
        <dbReference type="Google" id="ProtNLM"/>
    </source>
</evidence>
<reference evidence="2" key="1">
    <citation type="journal article" date="2019" name="Int. J. Syst. Evol. Microbiol.">
        <title>The Global Catalogue of Microorganisms (GCM) 10K type strain sequencing project: providing services to taxonomists for standard genome sequencing and annotation.</title>
        <authorList>
            <consortium name="The Broad Institute Genomics Platform"/>
            <consortium name="The Broad Institute Genome Sequencing Center for Infectious Disease"/>
            <person name="Wu L."/>
            <person name="Ma J."/>
        </authorList>
    </citation>
    <scope>NUCLEOTIDE SEQUENCE [LARGE SCALE GENOMIC DNA]</scope>
    <source>
        <strain evidence="2">Q85</strain>
    </source>
</reference>
<sequence>MADKHKQKLDRLLRVRTLQLNLVRAGEAAANAKLDSETALQTRIRKLADNVAPRVNDDGYASNMAAAAYYRDRLHASAVAADARRAMAEAGVERARAATQEARRDQSAIEKLIVRAEAQIALKELRAMEDAPSFKRKRHDPC</sequence>
<accession>A0ABW4NBZ3</accession>
<dbReference type="Proteomes" id="UP001597283">
    <property type="component" value="Unassembled WGS sequence"/>
</dbReference>
<proteinExistence type="predicted"/>
<organism evidence="1 2">
    <name type="scientific">Sphingomonas floccifaciens</name>
    <dbReference type="NCBI Taxonomy" id="1844115"/>
    <lineage>
        <taxon>Bacteria</taxon>
        <taxon>Pseudomonadati</taxon>
        <taxon>Pseudomonadota</taxon>
        <taxon>Alphaproteobacteria</taxon>
        <taxon>Sphingomonadales</taxon>
        <taxon>Sphingomonadaceae</taxon>
        <taxon>Sphingomonas</taxon>
    </lineage>
</organism>
<gene>
    <name evidence="1" type="ORF">ACFSC3_07700</name>
</gene>
<comment type="caution">
    <text evidence="1">The sequence shown here is derived from an EMBL/GenBank/DDBJ whole genome shotgun (WGS) entry which is preliminary data.</text>
</comment>
<name>A0ABW4NBZ3_9SPHN</name>